<name>A0A6L9S1L7_9ACTN</name>
<dbReference type="Proteomes" id="UP000475214">
    <property type="component" value="Unassembled WGS sequence"/>
</dbReference>
<accession>A0A6L9S1L7</accession>
<comment type="caution">
    <text evidence="1">The sequence shown here is derived from an EMBL/GenBank/DDBJ whole genome shotgun (WGS) entry which is preliminary data.</text>
</comment>
<dbReference type="EMBL" id="JAAGOA010000001">
    <property type="protein sequence ID" value="NED98710.1"/>
    <property type="molecule type" value="Genomic_DNA"/>
</dbReference>
<evidence type="ECO:0000313" key="1">
    <source>
        <dbReference type="EMBL" id="NED98710.1"/>
    </source>
</evidence>
<protein>
    <submittedName>
        <fullName evidence="1">Uncharacterized protein</fullName>
    </submittedName>
</protein>
<proteinExistence type="predicted"/>
<dbReference type="RefSeq" id="WP_163731275.1">
    <property type="nucleotide sequence ID" value="NZ_JAAGOA010000001.1"/>
</dbReference>
<evidence type="ECO:0000313" key="2">
    <source>
        <dbReference type="Proteomes" id="UP000475214"/>
    </source>
</evidence>
<organism evidence="1 2">
    <name type="scientific">Phytoactinopolyspora halotolerans</name>
    <dbReference type="NCBI Taxonomy" id="1981512"/>
    <lineage>
        <taxon>Bacteria</taxon>
        <taxon>Bacillati</taxon>
        <taxon>Actinomycetota</taxon>
        <taxon>Actinomycetes</taxon>
        <taxon>Jiangellales</taxon>
        <taxon>Jiangellaceae</taxon>
        <taxon>Phytoactinopolyspora</taxon>
    </lineage>
</organism>
<keyword evidence="2" id="KW-1185">Reference proteome</keyword>
<dbReference type="AlphaFoldDB" id="A0A6L9S1L7"/>
<gene>
    <name evidence="1" type="ORF">G1H10_00830</name>
</gene>
<reference evidence="1 2" key="1">
    <citation type="submission" date="2020-02" db="EMBL/GenBank/DDBJ databases">
        <authorList>
            <person name="Li X.-J."/>
            <person name="Han X.-M."/>
        </authorList>
    </citation>
    <scope>NUCLEOTIDE SEQUENCE [LARGE SCALE GENOMIC DNA]</scope>
    <source>
        <strain evidence="1 2">CCTCC AB 2017055</strain>
    </source>
</reference>
<sequence length="97" mass="10854">MEEGPDLTDAVERAMELGHDIAWSPVVDEFEMLHAWVCGNCGGAMIEGLAGTTDGLSDPCPKPTCLHYWQSHQDSHICDLPRGHDGEHRMTGRRRRR</sequence>